<dbReference type="PANTHER" id="PTHR47025:SF6">
    <property type="entry name" value="N-LYSINE METHYLTRANSFERASE"/>
    <property type="match status" value="1"/>
</dbReference>
<evidence type="ECO:0000256" key="1">
    <source>
        <dbReference type="ARBA" id="ARBA00004123"/>
    </source>
</evidence>
<dbReference type="PANTHER" id="PTHR47025">
    <property type="entry name" value="AUTOIMMUNE REGULATOR"/>
    <property type="match status" value="1"/>
</dbReference>
<evidence type="ECO:0000256" key="3">
    <source>
        <dbReference type="SAM" id="MobiDB-lite"/>
    </source>
</evidence>
<dbReference type="GO" id="GO:0005634">
    <property type="term" value="C:nucleus"/>
    <property type="evidence" value="ECO:0007669"/>
    <property type="project" value="UniProtKB-SubCell"/>
</dbReference>
<dbReference type="AlphaFoldDB" id="A0A1J3ECK3"/>
<feature type="compositionally biased region" description="Polar residues" evidence="3">
    <location>
        <begin position="151"/>
        <end position="168"/>
    </location>
</feature>
<dbReference type="GO" id="GO:0045944">
    <property type="term" value="P:positive regulation of transcription by RNA polymerase II"/>
    <property type="evidence" value="ECO:0007669"/>
    <property type="project" value="TreeGrafter"/>
</dbReference>
<dbReference type="EMBL" id="GEVK01022965">
    <property type="protein sequence ID" value="JAU29867.1"/>
    <property type="molecule type" value="Transcribed_RNA"/>
</dbReference>
<evidence type="ECO:0000256" key="2">
    <source>
        <dbReference type="ARBA" id="ARBA00023242"/>
    </source>
</evidence>
<dbReference type="InterPro" id="IPR032308">
    <property type="entry name" value="TDBD"/>
</dbReference>
<evidence type="ECO:0000259" key="4">
    <source>
        <dbReference type="Pfam" id="PF16135"/>
    </source>
</evidence>
<evidence type="ECO:0000313" key="5">
    <source>
        <dbReference type="EMBL" id="JAU29867.1"/>
    </source>
</evidence>
<keyword evidence="2" id="KW-0539">Nucleus</keyword>
<comment type="subcellular location">
    <subcellularLocation>
        <location evidence="1">Nucleus</location>
    </subcellularLocation>
</comment>
<dbReference type="Pfam" id="PF16135">
    <property type="entry name" value="TDBD"/>
    <property type="match status" value="1"/>
</dbReference>
<accession>A0A1J3ECK3</accession>
<proteinExistence type="predicted"/>
<dbReference type="GO" id="GO:0042393">
    <property type="term" value="F:histone binding"/>
    <property type="evidence" value="ECO:0007669"/>
    <property type="project" value="TreeGrafter"/>
</dbReference>
<name>A0A1J3ECK3_NOCCA</name>
<gene>
    <name evidence="5" type="ORF">LC_TR1457_c0_g1_i1_g.4950</name>
</gene>
<feature type="region of interest" description="Disordered" evidence="3">
    <location>
        <begin position="149"/>
        <end position="168"/>
    </location>
</feature>
<organism evidence="5">
    <name type="scientific">Noccaea caerulescens</name>
    <name type="common">Alpine penny-cress</name>
    <name type="synonym">Thlaspi caerulescens</name>
    <dbReference type="NCBI Taxonomy" id="107243"/>
    <lineage>
        <taxon>Eukaryota</taxon>
        <taxon>Viridiplantae</taxon>
        <taxon>Streptophyta</taxon>
        <taxon>Embryophyta</taxon>
        <taxon>Tracheophyta</taxon>
        <taxon>Spermatophyta</taxon>
        <taxon>Magnoliopsida</taxon>
        <taxon>eudicotyledons</taxon>
        <taxon>Gunneridae</taxon>
        <taxon>Pentapetalae</taxon>
        <taxon>rosids</taxon>
        <taxon>malvids</taxon>
        <taxon>Brassicales</taxon>
        <taxon>Brassicaceae</taxon>
        <taxon>Coluteocarpeae</taxon>
        <taxon>Noccaea</taxon>
    </lineage>
</organism>
<sequence>MREDVGRYDIEEEIPYSGSSRMELKRSHQWLTEPSGSELFSNKRQLAEIDAHFNLPAWDSSLVPRQLNDCLFDPANAHSSDLLARYVSPINGQHIEEEQCGNVSSIGLPVFHTLHDSSFDLDTIRKVKLNEVSGPTNMPASMVQLYGEGISTPSETGPSGQDNPLSFGQHSSDVNESFLFPGPFYSKTDVNFIPNFTNEGVVGVIPMGDIFDKGDGNVFSTCHPFEKGVGNFALMGQSLQKADCNVFSMSPSYNKGQDSLMSLLDKVPENLFMAESNYDKENANVLSGGRSTYTEGGEMAYMVSSQGRADENNNRIIHEDRSKIISFGDYQKETTIGSSVSVTNSNENFSHAPANAKDHLHMEAEENMSFEFRNPLYGSPRVDTSLIPKSKDSKAAKKGSTNTFPSNVKALLSTGMFDGVTVKYYSWSREKNLKGVIKGTGYLCGCANCNLNKVLNAYEFERHANCKTKHPNNHIYFENGKTIYGVVQELKNTPQEKLFDAIQNVTGSDINHKNFNTWKASYQVASIELKRIYGIDAVTLAS</sequence>
<protein>
    <recommendedName>
        <fullName evidence="4">Tify domain-containing protein</fullName>
    </recommendedName>
</protein>
<dbReference type="GO" id="GO:0003682">
    <property type="term" value="F:chromatin binding"/>
    <property type="evidence" value="ECO:0007669"/>
    <property type="project" value="TreeGrafter"/>
</dbReference>
<feature type="domain" description="Tify" evidence="4">
    <location>
        <begin position="435"/>
        <end position="489"/>
    </location>
</feature>
<reference evidence="5" key="1">
    <citation type="submission" date="2016-07" db="EMBL/GenBank/DDBJ databases">
        <title>De novo transcriptome assembly of four accessions of the metal hyperaccumulator plant Noccaea caerulescens.</title>
        <authorList>
            <person name="Blande D."/>
            <person name="Halimaa P."/>
            <person name="Tervahauta A.I."/>
            <person name="Aarts M.G."/>
            <person name="Karenlampi S.O."/>
        </authorList>
    </citation>
    <scope>NUCLEOTIDE SEQUENCE</scope>
</reference>
<dbReference type="GO" id="GO:0000977">
    <property type="term" value="F:RNA polymerase II transcription regulatory region sequence-specific DNA binding"/>
    <property type="evidence" value="ECO:0007669"/>
    <property type="project" value="TreeGrafter"/>
</dbReference>